<protein>
    <submittedName>
        <fullName evidence="2">Uncharacterized protein</fullName>
    </submittedName>
</protein>
<organism evidence="1 2">
    <name type="scientific">Panagrolaimus sp. PS1159</name>
    <dbReference type="NCBI Taxonomy" id="55785"/>
    <lineage>
        <taxon>Eukaryota</taxon>
        <taxon>Metazoa</taxon>
        <taxon>Ecdysozoa</taxon>
        <taxon>Nematoda</taxon>
        <taxon>Chromadorea</taxon>
        <taxon>Rhabditida</taxon>
        <taxon>Tylenchina</taxon>
        <taxon>Panagrolaimomorpha</taxon>
        <taxon>Panagrolaimoidea</taxon>
        <taxon>Panagrolaimidae</taxon>
        <taxon>Panagrolaimus</taxon>
    </lineage>
</organism>
<dbReference type="WBParaSite" id="PS1159_v2.g4169.t1">
    <property type="protein sequence ID" value="PS1159_v2.g4169.t1"/>
    <property type="gene ID" value="PS1159_v2.g4169"/>
</dbReference>
<dbReference type="Proteomes" id="UP000887580">
    <property type="component" value="Unplaced"/>
</dbReference>
<evidence type="ECO:0000313" key="2">
    <source>
        <dbReference type="WBParaSite" id="PS1159_v2.g4169.t1"/>
    </source>
</evidence>
<name>A0AC35GE17_9BILA</name>
<accession>A0AC35GE17</accession>
<evidence type="ECO:0000313" key="1">
    <source>
        <dbReference type="Proteomes" id="UP000887580"/>
    </source>
</evidence>
<proteinExistence type="predicted"/>
<reference evidence="2" key="1">
    <citation type="submission" date="2022-11" db="UniProtKB">
        <authorList>
            <consortium name="WormBaseParasite"/>
        </authorList>
    </citation>
    <scope>IDENTIFICATION</scope>
</reference>
<sequence>MKHLNIRRRRSDRSAVDAASQLPPMSPSSARLRAATDGIPASSNSEQNFSDMNDPSSSSNFNRSDSERIKQRSESPTRSSKPKFLSSFVDLVRGKKTQSTKPRKSSAPASATYPIGSPQIAIRSNPATPPLPQNINNISSNRSSFDSGTVVSDSTISVPSAIRSETPINSPPKDRRNSYTDFCIPVPSTTTNKQIITTISPESRSSQDQG</sequence>